<comment type="caution">
    <text evidence="2">The sequence shown here is derived from an EMBL/GenBank/DDBJ whole genome shotgun (WGS) entry which is preliminary data.</text>
</comment>
<gene>
    <name evidence="2" type="ORF">US52_C0030G0005</name>
</gene>
<protein>
    <recommendedName>
        <fullName evidence="4">Protein-export membrane protein SecF</fullName>
    </recommendedName>
</protein>
<evidence type="ECO:0008006" key="4">
    <source>
        <dbReference type="Google" id="ProtNLM"/>
    </source>
</evidence>
<reference evidence="2 3" key="1">
    <citation type="journal article" date="2015" name="Nature">
        <title>rRNA introns, odd ribosomes, and small enigmatic genomes across a large radiation of phyla.</title>
        <authorList>
            <person name="Brown C.T."/>
            <person name="Hug L.A."/>
            <person name="Thomas B.C."/>
            <person name="Sharon I."/>
            <person name="Castelle C.J."/>
            <person name="Singh A."/>
            <person name="Wilkins M.J."/>
            <person name="Williams K.H."/>
            <person name="Banfield J.F."/>
        </authorList>
    </citation>
    <scope>NUCLEOTIDE SEQUENCE [LARGE SCALE GENOMIC DNA]</scope>
</reference>
<accession>A0A0G0GW83</accession>
<dbReference type="Proteomes" id="UP000034852">
    <property type="component" value="Unassembled WGS sequence"/>
</dbReference>
<feature type="transmembrane region" description="Helical" evidence="1">
    <location>
        <begin position="256"/>
        <end position="275"/>
    </location>
</feature>
<keyword evidence="1" id="KW-1133">Transmembrane helix</keyword>
<evidence type="ECO:0000313" key="3">
    <source>
        <dbReference type="Proteomes" id="UP000034852"/>
    </source>
</evidence>
<evidence type="ECO:0000256" key="1">
    <source>
        <dbReference type="SAM" id="Phobius"/>
    </source>
</evidence>
<feature type="transmembrane region" description="Helical" evidence="1">
    <location>
        <begin position="203"/>
        <end position="222"/>
    </location>
</feature>
<keyword evidence="1" id="KW-0472">Membrane</keyword>
<sequence>MKIAIKAPKIKGVKKFKSTKKIINAKNWNLFTIITVVVIALSIAVVVFQGPKFGSDYSSTTDVKILFSTAVESNSVNDKVDDVKVFEKLEKQSDTNFTLTYLELSQADKEKIEGKLKEIEGYNSIEVVEVHKVGPAAETVISVLPVLLIVIFTGYYLLLPAMKNSRDKVGVALAGVLTLGFFALFTFAIFSILSQFISLNREFANLAVFWLGTSLVLVSLFISRFNSLSKNSPEANARKNLGELLSSMRLRNSQDMTFNLIILSLIVILLTSMIAVSSETVYLAIVSAVLLLAEVYALVFVFKQFFDLWYLAIYNLPIIKKLKWTRR</sequence>
<feature type="transmembrane region" description="Helical" evidence="1">
    <location>
        <begin position="140"/>
        <end position="159"/>
    </location>
</feature>
<feature type="transmembrane region" description="Helical" evidence="1">
    <location>
        <begin position="281"/>
        <end position="302"/>
    </location>
</feature>
<feature type="transmembrane region" description="Helical" evidence="1">
    <location>
        <begin position="171"/>
        <end position="197"/>
    </location>
</feature>
<dbReference type="EMBL" id="LBTH01000030">
    <property type="protein sequence ID" value="KKQ35253.1"/>
    <property type="molecule type" value="Genomic_DNA"/>
</dbReference>
<feature type="transmembrane region" description="Helical" evidence="1">
    <location>
        <begin position="28"/>
        <end position="48"/>
    </location>
</feature>
<proteinExistence type="predicted"/>
<organism evidence="2 3">
    <name type="scientific">candidate division WS6 bacterium GW2011_GWA2_37_6</name>
    <dbReference type="NCBI Taxonomy" id="1619087"/>
    <lineage>
        <taxon>Bacteria</taxon>
        <taxon>Candidatus Dojkabacteria</taxon>
    </lineage>
</organism>
<keyword evidence="1" id="KW-0812">Transmembrane</keyword>
<name>A0A0G0GW83_9BACT</name>
<dbReference type="AlphaFoldDB" id="A0A0G0GW83"/>
<evidence type="ECO:0000313" key="2">
    <source>
        <dbReference type="EMBL" id="KKQ35253.1"/>
    </source>
</evidence>